<gene>
    <name evidence="1" type="ORF">BSZ19_18580</name>
</gene>
<reference evidence="1 2" key="1">
    <citation type="submission" date="2017-03" db="EMBL/GenBank/DDBJ databases">
        <title>Whole genome sequences of fourteen strains of Bradyrhizobium canariense and one strain of Bradyrhizobium japonicum isolated from Lupinus (Papilionoideae: Genisteae) species in Algeria.</title>
        <authorList>
            <person name="Crovadore J."/>
            <person name="Chekireb D."/>
            <person name="Brachmann A."/>
            <person name="Chablais R."/>
            <person name="Cochard B."/>
            <person name="Lefort F."/>
        </authorList>
    </citation>
    <scope>NUCLEOTIDE SEQUENCE [LARGE SCALE GENOMIC DNA]</scope>
    <source>
        <strain evidence="1 2">UBMA197</strain>
    </source>
</reference>
<dbReference type="RefSeq" id="WP_085401172.1">
    <property type="nucleotide sequence ID" value="NZ_NAFL01000248.1"/>
</dbReference>
<name>A0A1Y2JQ41_BRAJP</name>
<proteinExistence type="predicted"/>
<sequence>MSTVSRRTFASTPARDALSTWSAIADVLAPGASHPARKELTAVAGIVASIISDRWPKDHAIVATCDGPRTRVYCLFDDEAVDGSHASEAALGYDALKGDWAISLPCDADELDWVQRALKKHGTRITARELDAPVAADQDEPATATANLSLVPDLKGLREP</sequence>
<comment type="caution">
    <text evidence="1">The sequence shown here is derived from an EMBL/GenBank/DDBJ whole genome shotgun (WGS) entry which is preliminary data.</text>
</comment>
<organism evidence="1 2">
    <name type="scientific">Bradyrhizobium japonicum</name>
    <dbReference type="NCBI Taxonomy" id="375"/>
    <lineage>
        <taxon>Bacteria</taxon>
        <taxon>Pseudomonadati</taxon>
        <taxon>Pseudomonadota</taxon>
        <taxon>Alphaproteobacteria</taxon>
        <taxon>Hyphomicrobiales</taxon>
        <taxon>Nitrobacteraceae</taxon>
        <taxon>Bradyrhizobium</taxon>
    </lineage>
</organism>
<evidence type="ECO:0000313" key="2">
    <source>
        <dbReference type="Proteomes" id="UP000193335"/>
    </source>
</evidence>
<evidence type="ECO:0000313" key="1">
    <source>
        <dbReference type="EMBL" id="OSJ32558.1"/>
    </source>
</evidence>
<dbReference type="AlphaFoldDB" id="A0A1Y2JQ41"/>
<accession>A0A1Y2JQ41</accession>
<protein>
    <submittedName>
        <fullName evidence="1">Uncharacterized protein</fullName>
    </submittedName>
</protein>
<dbReference type="Proteomes" id="UP000193335">
    <property type="component" value="Unassembled WGS sequence"/>
</dbReference>
<dbReference type="EMBL" id="NAFL01000248">
    <property type="protein sequence ID" value="OSJ32558.1"/>
    <property type="molecule type" value="Genomic_DNA"/>
</dbReference>